<dbReference type="AlphaFoldDB" id="A0A517XL60"/>
<dbReference type="Proteomes" id="UP000319576">
    <property type="component" value="Chromosome"/>
</dbReference>
<evidence type="ECO:0000313" key="3">
    <source>
        <dbReference type="Proteomes" id="UP000319576"/>
    </source>
</evidence>
<keyword evidence="3" id="KW-1185">Reference proteome</keyword>
<protein>
    <submittedName>
        <fullName evidence="2">Uncharacterized protein</fullName>
    </submittedName>
</protein>
<keyword evidence="1" id="KW-0812">Transmembrane</keyword>
<evidence type="ECO:0000313" key="2">
    <source>
        <dbReference type="EMBL" id="QDU18248.1"/>
    </source>
</evidence>
<dbReference type="EMBL" id="CP036273">
    <property type="protein sequence ID" value="QDU18248.1"/>
    <property type="molecule type" value="Genomic_DNA"/>
</dbReference>
<proteinExistence type="predicted"/>
<keyword evidence="1" id="KW-1133">Transmembrane helix</keyword>
<dbReference type="KEGG" id="uli:ETAA1_01310"/>
<accession>A0A517XL60</accession>
<name>A0A517XL60_9BACT</name>
<evidence type="ECO:0000256" key="1">
    <source>
        <dbReference type="SAM" id="Phobius"/>
    </source>
</evidence>
<gene>
    <name evidence="2" type="ORF">ETAA1_01310</name>
</gene>
<reference evidence="2 3" key="1">
    <citation type="submission" date="2019-02" db="EMBL/GenBank/DDBJ databases">
        <title>Deep-cultivation of Planctomycetes and their phenomic and genomic characterization uncovers novel biology.</title>
        <authorList>
            <person name="Wiegand S."/>
            <person name="Jogler M."/>
            <person name="Boedeker C."/>
            <person name="Pinto D."/>
            <person name="Vollmers J."/>
            <person name="Rivas-Marin E."/>
            <person name="Kohn T."/>
            <person name="Peeters S.H."/>
            <person name="Heuer A."/>
            <person name="Rast P."/>
            <person name="Oberbeckmann S."/>
            <person name="Bunk B."/>
            <person name="Jeske O."/>
            <person name="Meyerdierks A."/>
            <person name="Storesund J.E."/>
            <person name="Kallscheuer N."/>
            <person name="Luecker S."/>
            <person name="Lage O.M."/>
            <person name="Pohl T."/>
            <person name="Merkel B.J."/>
            <person name="Hornburger P."/>
            <person name="Mueller R.-W."/>
            <person name="Bruemmer F."/>
            <person name="Labrenz M."/>
            <person name="Spormann A.M."/>
            <person name="Op den Camp H."/>
            <person name="Overmann J."/>
            <person name="Amann R."/>
            <person name="Jetten M.S.M."/>
            <person name="Mascher T."/>
            <person name="Medema M.H."/>
            <person name="Devos D.P."/>
            <person name="Kaster A.-K."/>
            <person name="Ovreas L."/>
            <person name="Rohde M."/>
            <person name="Galperin M.Y."/>
            <person name="Jogler C."/>
        </authorList>
    </citation>
    <scope>NUCLEOTIDE SEQUENCE [LARGE SCALE GENOMIC DNA]</scope>
    <source>
        <strain evidence="2 3">ETA_A1</strain>
    </source>
</reference>
<feature type="transmembrane region" description="Helical" evidence="1">
    <location>
        <begin position="6"/>
        <end position="26"/>
    </location>
</feature>
<sequence length="36" mass="4174">MFGDMPWHMALDGLVLLVVSLMSMPVELVKLIRKRF</sequence>
<keyword evidence="1" id="KW-0472">Membrane</keyword>
<organism evidence="2 3">
    <name type="scientific">Urbifossiella limnaea</name>
    <dbReference type="NCBI Taxonomy" id="2528023"/>
    <lineage>
        <taxon>Bacteria</taxon>
        <taxon>Pseudomonadati</taxon>
        <taxon>Planctomycetota</taxon>
        <taxon>Planctomycetia</taxon>
        <taxon>Gemmatales</taxon>
        <taxon>Gemmataceae</taxon>
        <taxon>Urbifossiella</taxon>
    </lineage>
</organism>